<keyword evidence="4" id="KW-1185">Reference proteome</keyword>
<comment type="similarity">
    <text evidence="1">Belongs to the C19orf12 family.</text>
</comment>
<name>A0A8J4WPY0_CLAMG</name>
<dbReference type="EMBL" id="QNUK01001171">
    <property type="protein sequence ID" value="KAF5886542.1"/>
    <property type="molecule type" value="Genomic_DNA"/>
</dbReference>
<keyword evidence="2" id="KW-0472">Membrane</keyword>
<evidence type="ECO:0000256" key="1">
    <source>
        <dbReference type="ARBA" id="ARBA00029457"/>
    </source>
</evidence>
<comment type="caution">
    <text evidence="3">The sequence shown here is derived from an EMBL/GenBank/DDBJ whole genome shotgun (WGS) entry which is preliminary data.</text>
</comment>
<dbReference type="PANTHER" id="PTHR31493">
    <property type="entry name" value="NAZO FAMILY MEMBER"/>
    <property type="match status" value="1"/>
</dbReference>
<organism evidence="3 4">
    <name type="scientific">Clarias magur</name>
    <name type="common">Asian catfish</name>
    <name type="synonym">Macropteronotus magur</name>
    <dbReference type="NCBI Taxonomy" id="1594786"/>
    <lineage>
        <taxon>Eukaryota</taxon>
        <taxon>Metazoa</taxon>
        <taxon>Chordata</taxon>
        <taxon>Craniata</taxon>
        <taxon>Vertebrata</taxon>
        <taxon>Euteleostomi</taxon>
        <taxon>Actinopterygii</taxon>
        <taxon>Neopterygii</taxon>
        <taxon>Teleostei</taxon>
        <taxon>Ostariophysi</taxon>
        <taxon>Siluriformes</taxon>
        <taxon>Clariidae</taxon>
        <taxon>Clarias</taxon>
    </lineage>
</organism>
<dbReference type="AlphaFoldDB" id="A0A8J4WPY0"/>
<accession>A0A8J4WPY0</accession>
<evidence type="ECO:0000256" key="2">
    <source>
        <dbReference type="SAM" id="Phobius"/>
    </source>
</evidence>
<dbReference type="Pfam" id="PF20721">
    <property type="entry name" value="C19orf12"/>
    <property type="match status" value="1"/>
</dbReference>
<keyword evidence="2" id="KW-1133">Transmembrane helix</keyword>
<feature type="transmembrane region" description="Helical" evidence="2">
    <location>
        <begin position="147"/>
        <end position="180"/>
    </location>
</feature>
<sequence length="244" mass="26240">MEQKVSDVVQMCCEVSGAVKMKAAVKGSVKGGAVAGGSAAVGGLLLGPAGLAVGGAVGGLLGWWMTSGQFKPVPQILMELPSQEKQQLYSDIRAILGSLDWTDASQLMLLGSSGEDPHFLTNSRYRAVSANPSYRSYLRLRHITEHFTALVLLVLVFMVVVFMVLVLVVLVLVVLVFIVLVLVVLVVLVLVVLVFMVVVLVVLVFMVLVFMVLVSVVQSKAVYCKSVLLLSNHFLLCFVSDIFT</sequence>
<dbReference type="Proteomes" id="UP000727407">
    <property type="component" value="Unassembled WGS sequence"/>
</dbReference>
<dbReference type="InterPro" id="IPR033369">
    <property type="entry name" value="C19orf12"/>
</dbReference>
<keyword evidence="2" id="KW-0812">Transmembrane</keyword>
<proteinExistence type="inferred from homology"/>
<feature type="transmembrane region" description="Helical" evidence="2">
    <location>
        <begin position="39"/>
        <end position="64"/>
    </location>
</feature>
<evidence type="ECO:0000313" key="3">
    <source>
        <dbReference type="EMBL" id="KAF5886542.1"/>
    </source>
</evidence>
<dbReference type="OrthoDB" id="5976774at2759"/>
<feature type="transmembrane region" description="Helical" evidence="2">
    <location>
        <begin position="186"/>
        <end position="214"/>
    </location>
</feature>
<protein>
    <submittedName>
        <fullName evidence="3">Protein C19orf12</fullName>
    </submittedName>
</protein>
<gene>
    <name evidence="3" type="ORF">DAT39_022489</name>
</gene>
<reference evidence="3" key="1">
    <citation type="submission" date="2020-07" db="EMBL/GenBank/DDBJ databases">
        <title>Clarias magur genome sequencing, assembly and annotation.</title>
        <authorList>
            <person name="Kushwaha B."/>
            <person name="Kumar R."/>
            <person name="Das P."/>
            <person name="Joshi C.G."/>
            <person name="Kumar D."/>
            <person name="Nagpure N.S."/>
            <person name="Pandey M."/>
            <person name="Agarwal S."/>
            <person name="Srivastava S."/>
            <person name="Singh M."/>
            <person name="Sahoo L."/>
            <person name="Jayasankar P."/>
            <person name="Meher P.K."/>
            <person name="Koringa P.G."/>
            <person name="Iquebal M.A."/>
            <person name="Das S.P."/>
            <person name="Bit A."/>
            <person name="Patnaik S."/>
            <person name="Patel N."/>
            <person name="Shah T.M."/>
            <person name="Hinsu A."/>
            <person name="Jena J.K."/>
        </authorList>
    </citation>
    <scope>NUCLEOTIDE SEQUENCE</scope>
    <source>
        <strain evidence="3">CIFAMagur01</strain>
        <tissue evidence="3">Testis</tissue>
    </source>
</reference>
<evidence type="ECO:0000313" key="4">
    <source>
        <dbReference type="Proteomes" id="UP000727407"/>
    </source>
</evidence>
<dbReference type="PANTHER" id="PTHR31493:SF1">
    <property type="entry name" value="PROTEIN C19ORF12"/>
    <property type="match status" value="1"/>
</dbReference>